<protein>
    <submittedName>
        <fullName evidence="1">Uncharacterized protein</fullName>
    </submittedName>
</protein>
<organism evidence="1 2">
    <name type="scientific">Sulfitobacter delicatus</name>
    <dbReference type="NCBI Taxonomy" id="218672"/>
    <lineage>
        <taxon>Bacteria</taxon>
        <taxon>Pseudomonadati</taxon>
        <taxon>Pseudomonadota</taxon>
        <taxon>Alphaproteobacteria</taxon>
        <taxon>Rhodobacterales</taxon>
        <taxon>Roseobacteraceae</taxon>
        <taxon>Sulfitobacter</taxon>
    </lineage>
</organism>
<dbReference type="AlphaFoldDB" id="A0A1G7QZC1"/>
<evidence type="ECO:0000313" key="2">
    <source>
        <dbReference type="Proteomes" id="UP000199399"/>
    </source>
</evidence>
<keyword evidence="2" id="KW-1185">Reference proteome</keyword>
<dbReference type="RefSeq" id="WP_093741647.1">
    <property type="nucleotide sequence ID" value="NZ_FNBP01000004.1"/>
</dbReference>
<evidence type="ECO:0000313" key="1">
    <source>
        <dbReference type="EMBL" id="SDG03872.1"/>
    </source>
</evidence>
<name>A0A1G7QZC1_9RHOB</name>
<proteinExistence type="predicted"/>
<accession>A0A1G7QZC1</accession>
<sequence>MDTEDDPEIIFSEYTQAIVIQGHHFDVEIYKTTLHPGWILSVENEFGTLTISDDPPYLADGLAWRAFQALVSDEGIKAFFNKNEQRKLRL</sequence>
<gene>
    <name evidence="1" type="ORF">SAMN04489759_104217</name>
</gene>
<dbReference type="Proteomes" id="UP000199399">
    <property type="component" value="Unassembled WGS sequence"/>
</dbReference>
<dbReference type="EMBL" id="FNBP01000004">
    <property type="protein sequence ID" value="SDG03872.1"/>
    <property type="molecule type" value="Genomic_DNA"/>
</dbReference>
<reference evidence="2" key="1">
    <citation type="submission" date="2016-10" db="EMBL/GenBank/DDBJ databases">
        <authorList>
            <person name="Varghese N."/>
            <person name="Submissions S."/>
        </authorList>
    </citation>
    <scope>NUCLEOTIDE SEQUENCE [LARGE SCALE GENOMIC DNA]</scope>
    <source>
        <strain evidence="2">DSM 16477</strain>
    </source>
</reference>
<dbReference type="STRING" id="218672.SAMN04489759_104217"/>
<dbReference type="OrthoDB" id="7864523at2"/>